<evidence type="ECO:0000313" key="2">
    <source>
        <dbReference type="Proteomes" id="UP000222640"/>
    </source>
</evidence>
<dbReference type="EMBL" id="KY951963">
    <property type="protein sequence ID" value="ASD51652.1"/>
    <property type="molecule type" value="Genomic_DNA"/>
</dbReference>
<proteinExistence type="predicted"/>
<reference evidence="1 2" key="1">
    <citation type="submission" date="2017-04" db="EMBL/GenBank/DDBJ databases">
        <title>Long-term genomic coevolution of host-parasite interaction in the natural environment.</title>
        <authorList>
            <person name="Laanto E."/>
            <person name="Hoikkala V."/>
            <person name="Ravantti J."/>
            <person name="Sundberg L.-R."/>
        </authorList>
    </citation>
    <scope>NUCLEOTIDE SEQUENCE [LARGE SCALE GENOMIC DNA]</scope>
</reference>
<dbReference type="Proteomes" id="UP000222640">
    <property type="component" value="Segment"/>
</dbReference>
<evidence type="ECO:0000313" key="1">
    <source>
        <dbReference type="EMBL" id="ASD51652.1"/>
    </source>
</evidence>
<sequence>MCSQSILNKNKNKVLILYKKSEMLRFVYKSEPTAENKNVLEAICEDLDDELSKYYSNTLFFLKLTNEVLFEAYLGLKKEKVKRNLLNQLINQ</sequence>
<organism evidence="1 2">
    <name type="scientific">Flavobacterium phage FCV-3</name>
    <dbReference type="NCBI Taxonomy" id="1983586"/>
    <lineage>
        <taxon>Viruses</taxon>
        <taxon>Duplodnaviria</taxon>
        <taxon>Heunggongvirae</taxon>
        <taxon>Uroviricota</taxon>
        <taxon>Caudoviricetes</taxon>
        <taxon>Ficleduovirus</taxon>
        <taxon>Ficleduovirus FCV1</taxon>
    </lineage>
</organism>
<protein>
    <submittedName>
        <fullName evidence="1">Uncharacterized protein</fullName>
    </submittedName>
</protein>
<name>A0A218M4V4_9CAUD</name>
<accession>A0A218M4V4</accession>